<organism evidence="1 2">
    <name type="scientific">Dendrolimus kikuchii</name>
    <dbReference type="NCBI Taxonomy" id="765133"/>
    <lineage>
        <taxon>Eukaryota</taxon>
        <taxon>Metazoa</taxon>
        <taxon>Ecdysozoa</taxon>
        <taxon>Arthropoda</taxon>
        <taxon>Hexapoda</taxon>
        <taxon>Insecta</taxon>
        <taxon>Pterygota</taxon>
        <taxon>Neoptera</taxon>
        <taxon>Endopterygota</taxon>
        <taxon>Lepidoptera</taxon>
        <taxon>Glossata</taxon>
        <taxon>Ditrysia</taxon>
        <taxon>Bombycoidea</taxon>
        <taxon>Lasiocampidae</taxon>
        <taxon>Dendrolimus</taxon>
    </lineage>
</organism>
<protein>
    <submittedName>
        <fullName evidence="1">Uncharacterized protein</fullName>
    </submittedName>
</protein>
<evidence type="ECO:0000313" key="2">
    <source>
        <dbReference type="Proteomes" id="UP000824533"/>
    </source>
</evidence>
<reference evidence="1 2" key="1">
    <citation type="journal article" date="2021" name="Front. Genet.">
        <title>Chromosome-Level Genome Assembly Reveals Significant Gene Expansion in the Toll and IMD Signaling Pathways of Dendrolimus kikuchii.</title>
        <authorList>
            <person name="Zhou J."/>
            <person name="Wu P."/>
            <person name="Xiong Z."/>
            <person name="Liu N."/>
            <person name="Zhao N."/>
            <person name="Ji M."/>
            <person name="Qiu Y."/>
            <person name="Yang B."/>
        </authorList>
    </citation>
    <scope>NUCLEOTIDE SEQUENCE [LARGE SCALE GENOMIC DNA]</scope>
    <source>
        <strain evidence="1">Ann1</strain>
    </source>
</reference>
<comment type="caution">
    <text evidence="1">The sequence shown here is derived from an EMBL/GenBank/DDBJ whole genome shotgun (WGS) entry which is preliminary data.</text>
</comment>
<proteinExistence type="predicted"/>
<gene>
    <name evidence="1" type="ORF">K1T71_004368</name>
</gene>
<dbReference type="Proteomes" id="UP000824533">
    <property type="component" value="Linkage Group LG07"/>
</dbReference>
<evidence type="ECO:0000313" key="1">
    <source>
        <dbReference type="EMBL" id="KAJ0179777.1"/>
    </source>
</evidence>
<dbReference type="EMBL" id="CM034393">
    <property type="protein sequence ID" value="KAJ0179777.1"/>
    <property type="molecule type" value="Genomic_DNA"/>
</dbReference>
<accession>A0ACC1D7E7</accession>
<keyword evidence="2" id="KW-1185">Reference proteome</keyword>
<name>A0ACC1D7E7_9NEOP</name>
<sequence>MLKQVYTFDSCNNDIPTIRPSIESLIRKTPSCTMTQTCESKHNLFTGSYQHQDKMYKNIRKDRGDEAIIEENNPSRQFVNQSQACGDFFDKSFRPINSVQSSKKSDITIRYKNVCFEESEASSSNSSNEYDITDLIEHRNNIVTRPIFCPITRCAKVLTPDSILQHFCFEHSKVPKIQLEIKKSHYMIISTSNLRPEIVCLAMFLKQDGKRSTKLHKAYSTPSIASLCRYDNIDPLFLMASKISITKKIPADGSKQSNGNIEILDDFLELQKNEKINICNIKRKSNQNDCKEALLFNEDEVLLLWVSEVNYLPKTYKITVSSDNRKYSHSYTGNSIQIKDKNDAFSIYKRGECLAVNGTAVNKLLNAEMSMKVILKAIY</sequence>